<dbReference type="Pfam" id="PF03370">
    <property type="entry name" value="CBM_21"/>
    <property type="match status" value="1"/>
</dbReference>
<feature type="compositionally biased region" description="Gly residues" evidence="2">
    <location>
        <begin position="277"/>
        <end position="295"/>
    </location>
</feature>
<feature type="region of interest" description="Disordered" evidence="2">
    <location>
        <begin position="951"/>
        <end position="1068"/>
    </location>
</feature>
<feature type="region of interest" description="Disordered" evidence="2">
    <location>
        <begin position="890"/>
        <end position="931"/>
    </location>
</feature>
<evidence type="ECO:0000256" key="1">
    <source>
        <dbReference type="ARBA" id="ARBA00022468"/>
    </source>
</evidence>
<feature type="region of interest" description="Disordered" evidence="2">
    <location>
        <begin position="493"/>
        <end position="522"/>
    </location>
</feature>
<dbReference type="Pfam" id="PF25336">
    <property type="entry name" value="C2_SYDE"/>
    <property type="match status" value="1"/>
</dbReference>
<dbReference type="GO" id="GO:0016477">
    <property type="term" value="P:cell migration"/>
    <property type="evidence" value="ECO:0007669"/>
    <property type="project" value="TreeGrafter"/>
</dbReference>
<feature type="compositionally biased region" description="Low complexity" evidence="2">
    <location>
        <begin position="973"/>
        <end position="985"/>
    </location>
</feature>
<evidence type="ECO:0000259" key="3">
    <source>
        <dbReference type="PROSITE" id="PS50238"/>
    </source>
</evidence>
<dbReference type="InterPro" id="IPR057459">
    <property type="entry name" value="SYDE1/2_C2"/>
</dbReference>
<dbReference type="PROSITE" id="PS50238">
    <property type="entry name" value="RHOGAP"/>
    <property type="match status" value="1"/>
</dbReference>
<feature type="domain" description="Rho-GAP" evidence="3">
    <location>
        <begin position="138"/>
        <end position="344"/>
    </location>
</feature>
<dbReference type="InterPro" id="IPR038175">
    <property type="entry name" value="CBM21_dom_sf"/>
</dbReference>
<dbReference type="EMBL" id="JAAKFY010000015">
    <property type="protein sequence ID" value="KAF3845490.1"/>
    <property type="molecule type" value="Genomic_DNA"/>
</dbReference>
<dbReference type="InterPro" id="IPR005036">
    <property type="entry name" value="CBM21_dom"/>
</dbReference>
<keyword evidence="1" id="KW-0343">GTPase activation</keyword>
<evidence type="ECO:0000313" key="6">
    <source>
        <dbReference type="Proteomes" id="UP000518266"/>
    </source>
</evidence>
<feature type="region of interest" description="Disordered" evidence="2">
    <location>
        <begin position="382"/>
        <end position="408"/>
    </location>
</feature>
<evidence type="ECO:0000313" key="5">
    <source>
        <dbReference type="EMBL" id="KAF3845490.1"/>
    </source>
</evidence>
<feature type="compositionally biased region" description="Polar residues" evidence="2">
    <location>
        <begin position="1016"/>
        <end position="1028"/>
    </location>
</feature>
<keyword evidence="6" id="KW-1185">Reference proteome</keyword>
<protein>
    <submittedName>
        <fullName evidence="5">Uncharacterized protein</fullName>
    </submittedName>
</protein>
<dbReference type="InterPro" id="IPR052118">
    <property type="entry name" value="Rho-GAP_regulator"/>
</dbReference>
<dbReference type="SMART" id="SM00324">
    <property type="entry name" value="RhoGAP"/>
    <property type="match status" value="1"/>
</dbReference>
<feature type="compositionally biased region" description="Basic and acidic residues" evidence="2">
    <location>
        <begin position="493"/>
        <end position="513"/>
    </location>
</feature>
<dbReference type="InterPro" id="IPR000198">
    <property type="entry name" value="RhoGAP_dom"/>
</dbReference>
<proteinExistence type="predicted"/>
<evidence type="ECO:0000259" key="4">
    <source>
        <dbReference type="PROSITE" id="PS51159"/>
    </source>
</evidence>
<evidence type="ECO:0000256" key="2">
    <source>
        <dbReference type="SAM" id="MobiDB-lite"/>
    </source>
</evidence>
<accession>A0A7J5Y7Z7</accession>
<feature type="compositionally biased region" description="Polar residues" evidence="2">
    <location>
        <begin position="986"/>
        <end position="998"/>
    </location>
</feature>
<gene>
    <name evidence="5" type="ORF">F7725_008653</name>
</gene>
<dbReference type="GO" id="GO:0097060">
    <property type="term" value="C:synaptic membrane"/>
    <property type="evidence" value="ECO:0007669"/>
    <property type="project" value="TreeGrafter"/>
</dbReference>
<dbReference type="Proteomes" id="UP000518266">
    <property type="component" value="Unassembled WGS sequence"/>
</dbReference>
<feature type="region of interest" description="Disordered" evidence="2">
    <location>
        <begin position="275"/>
        <end position="358"/>
    </location>
</feature>
<reference evidence="5 6" key="1">
    <citation type="submission" date="2020-03" db="EMBL/GenBank/DDBJ databases">
        <title>Dissostichus mawsoni Genome sequencing and assembly.</title>
        <authorList>
            <person name="Park H."/>
        </authorList>
    </citation>
    <scope>NUCLEOTIDE SEQUENCE [LARGE SCALE GENOMIC DNA]</scope>
    <source>
        <strain evidence="5">DM0001</strain>
        <tissue evidence="5">Muscle</tissue>
    </source>
</reference>
<dbReference type="AlphaFoldDB" id="A0A7J5Y7Z7"/>
<dbReference type="PANTHER" id="PTHR46150:SF2">
    <property type="entry name" value="RHO GTPASE-ACTIVATING PROTEIN SYDE1"/>
    <property type="match status" value="1"/>
</dbReference>
<dbReference type="GO" id="GO:0007165">
    <property type="term" value="P:signal transduction"/>
    <property type="evidence" value="ECO:0007669"/>
    <property type="project" value="InterPro"/>
</dbReference>
<dbReference type="SUPFAM" id="SSF48350">
    <property type="entry name" value="GTPase activation domain, GAP"/>
    <property type="match status" value="1"/>
</dbReference>
<organism evidence="5 6">
    <name type="scientific">Dissostichus mawsoni</name>
    <name type="common">Antarctic cod</name>
    <dbReference type="NCBI Taxonomy" id="36200"/>
    <lineage>
        <taxon>Eukaryota</taxon>
        <taxon>Metazoa</taxon>
        <taxon>Chordata</taxon>
        <taxon>Craniata</taxon>
        <taxon>Vertebrata</taxon>
        <taxon>Euteleostomi</taxon>
        <taxon>Actinopterygii</taxon>
        <taxon>Neopterygii</taxon>
        <taxon>Teleostei</taxon>
        <taxon>Neoteleostei</taxon>
        <taxon>Acanthomorphata</taxon>
        <taxon>Eupercaria</taxon>
        <taxon>Perciformes</taxon>
        <taxon>Notothenioidei</taxon>
        <taxon>Nototheniidae</taxon>
        <taxon>Dissostichus</taxon>
    </lineage>
</organism>
<sequence length="1123" mass="123587">MYSGIEPPRNSQRVTGLLTVHLLGLEELRAAGVPVMLSLRCSGSKQVFLAIQVDGVTRARTSQLTLRGSALPLNHAFHLQLERARLLRLLLLTPGTTPVCLTCLLLTCLICLLLTPAPPAGGPSDPPPRNRVCALGGVCIPPLFKEGSSPPIPRLITKCVAEIERRGLKVVGLYRLCGSASVKKDLRDWFERNSSAVCLSEDLYPDINVLTGILKDYLRELPSPLITSSLYQVATLSLLLDHLSLVASLSPWNRMTHQNLAVCFGPVLLTPTQEAWRGGGGGGGAGGGEGVGGGECVPTNRVPSDDHSDASPPPSPGLTHKPLRKKQPRLPALRLAQSPEQEVVSRRGRDARLESPPPINRYAGDWSVCGRDFLSGQEADYDEVAGSDSDGGSSDEEEQKKRSWSSSAAGPGLYVEEFLDFDAPFNCRLSLKDFDTLIHDLERELINICLFLMFLVVPGGSKVPDVPGGSKCGPSEDVNGVLVVLVVLGSAEPRENPERTQNKARENPERTQRESSGPVADRVSPQCGLTGLRVLQGALSHMMPVDIAMRFCLAGSPPLGSFLLEHCSPLRPCLSSGLHGDACTNTTVTRRSAVCLKKKRNVVFADSQGLALANVHVYNEDEDQLLMENQDLKLRDRTDGSPALVLDFTPPAADYLDLRNRLKAQQVVLETCSLQERLLSGTVQVQNLCFQKNVWVRITFDCWRCFQDVPCSYLNQVYGSPDTNTFSFCVCIPEVLQPEDRVEFCVQYQTPEGTFWDNNQGNNYRLVDPSPGENQETENPGLQIQNQKQRYQIDPFGSPRTSAGVFLWQSCGSNLTRLIWFSQEPTAHQNLTRLIWFSQEPTAHQNLTRLIWFSQEPTAHQNLTRLIWFSKEPAAHQNLTRIIWFSSPGCKQGVQSPPESSRPPPGTSRGSRVLQSPPDLHQGQAGGPESSRVLQTFTWASRGSRDLQTFTRDQQGVQRPPDLHQGPAGGPETSRPSPGTSRGSRVLQTFTWDEQGVQSPPDLHQGRAGGPESSRDLQTFTRDQQGTFTRDEQGVQSPPDLHQGPAGGPESSRDLQTFTRDQQGSRVLQTFTRDEQGSRVLQTFTRDEQGSRDLQTFTRDQKGVQRPQSGLYLRPKTREAFKA</sequence>
<dbReference type="GO" id="GO:0046578">
    <property type="term" value="P:regulation of Ras protein signal transduction"/>
    <property type="evidence" value="ECO:0007669"/>
    <property type="project" value="TreeGrafter"/>
</dbReference>
<name>A0A7J5Y7Z7_DISMA</name>
<feature type="compositionally biased region" description="Polar residues" evidence="2">
    <location>
        <begin position="1054"/>
        <end position="1068"/>
    </location>
</feature>
<comment type="caution">
    <text evidence="5">The sequence shown here is derived from an EMBL/GenBank/DDBJ whole genome shotgun (WGS) entry which is preliminary data.</text>
</comment>
<dbReference type="PANTHER" id="PTHR46150">
    <property type="entry name" value="RHO GTPASE-ACTIVATING PROTEIN 100F"/>
    <property type="match status" value="1"/>
</dbReference>
<dbReference type="Pfam" id="PF00620">
    <property type="entry name" value="RhoGAP"/>
    <property type="match status" value="2"/>
</dbReference>
<feature type="domain" description="CBM21" evidence="4">
    <location>
        <begin position="659"/>
        <end position="767"/>
    </location>
</feature>
<dbReference type="InterPro" id="IPR008936">
    <property type="entry name" value="Rho_GTPase_activation_prot"/>
</dbReference>
<dbReference type="OrthoDB" id="8942186at2759"/>
<feature type="compositionally biased region" description="Basic and acidic residues" evidence="2">
    <location>
        <begin position="343"/>
        <end position="353"/>
    </location>
</feature>
<dbReference type="GO" id="GO:0005096">
    <property type="term" value="F:GTPase activator activity"/>
    <property type="evidence" value="ECO:0007669"/>
    <property type="project" value="UniProtKB-KW"/>
</dbReference>
<dbReference type="Gene3D" id="1.10.555.10">
    <property type="entry name" value="Rho GTPase activation protein"/>
    <property type="match status" value="2"/>
</dbReference>
<dbReference type="PROSITE" id="PS51159">
    <property type="entry name" value="CBM21"/>
    <property type="match status" value="1"/>
</dbReference>
<dbReference type="Gene3D" id="2.60.40.2440">
    <property type="entry name" value="Carbohydrate binding type-21 domain"/>
    <property type="match status" value="1"/>
</dbReference>